<proteinExistence type="predicted"/>
<dbReference type="EMBL" id="KN822263">
    <property type="protein sequence ID" value="KIM51377.1"/>
    <property type="molecule type" value="Genomic_DNA"/>
</dbReference>
<evidence type="ECO:0000313" key="2">
    <source>
        <dbReference type="EMBL" id="KIM51377.1"/>
    </source>
</evidence>
<dbReference type="PANTHER" id="PTHR44167:SF24">
    <property type="entry name" value="SERINE_THREONINE-PROTEIN KINASE CHK2"/>
    <property type="match status" value="1"/>
</dbReference>
<name>A0A0C2ZEK8_9AGAM</name>
<accession>A0A0C2ZEK8</accession>
<dbReference type="InterPro" id="IPR000719">
    <property type="entry name" value="Prot_kinase_dom"/>
</dbReference>
<dbReference type="SUPFAM" id="SSF56112">
    <property type="entry name" value="Protein kinase-like (PK-like)"/>
    <property type="match status" value="1"/>
</dbReference>
<dbReference type="InParanoid" id="A0A0C2ZEK8"/>
<evidence type="ECO:0000259" key="1">
    <source>
        <dbReference type="PROSITE" id="PS50011"/>
    </source>
</evidence>
<dbReference type="Proteomes" id="UP000053989">
    <property type="component" value="Unassembled WGS sequence"/>
</dbReference>
<dbReference type="PROSITE" id="PS50011">
    <property type="entry name" value="PROTEIN_KINASE_DOM"/>
    <property type="match status" value="1"/>
</dbReference>
<dbReference type="GO" id="GO:0005524">
    <property type="term" value="F:ATP binding"/>
    <property type="evidence" value="ECO:0007669"/>
    <property type="project" value="InterPro"/>
</dbReference>
<dbReference type="SMART" id="SM00220">
    <property type="entry name" value="S_TKc"/>
    <property type="match status" value="1"/>
</dbReference>
<dbReference type="InterPro" id="IPR011009">
    <property type="entry name" value="Kinase-like_dom_sf"/>
</dbReference>
<gene>
    <name evidence="2" type="ORF">SCLCIDRAFT_1224603</name>
</gene>
<dbReference type="AlphaFoldDB" id="A0A0C2ZEK8"/>
<sequence length="389" mass="45522">MVRLAKTERKAQKDDEEQRRLEQERHIFDALPPFDEDQLAPNEIWWSQHFEWLKDRGYLLRPRYAPNWVPSWKGTKKSRFSCEDSNIPIFASKLLDATRLSDGAYVMLKIIKPSRHPYEVEIGQYFSSESLRADPANHCVPMYEVIPIPEEEQRVIIVMPLLQDYASPLFCTFGEVVECFRQLFEGLQFMHKHRVAHRDCTNVNIMMDASNLCIDALHPVQPIMKRDFSGYARFRKRTQRPPKYYFIDFGLSRRYDPSIIKPLEVPIWGGDKGVPEFQGSNEPRDPFATDVFYLGNAIRTAFLEKNRGFEFMLSLITDMVQVDPSKRPTMDDVVHRFENIRKSLTMSKLRSRIVNKGETMFDSVPRAMLHWTQQLIFFAGRLSPVLPPP</sequence>
<dbReference type="Gene3D" id="1.10.510.10">
    <property type="entry name" value="Transferase(Phosphotransferase) domain 1"/>
    <property type="match status" value="1"/>
</dbReference>
<reference evidence="3" key="2">
    <citation type="submission" date="2015-01" db="EMBL/GenBank/DDBJ databases">
        <title>Evolutionary Origins and Diversification of the Mycorrhizal Mutualists.</title>
        <authorList>
            <consortium name="DOE Joint Genome Institute"/>
            <consortium name="Mycorrhizal Genomics Consortium"/>
            <person name="Kohler A."/>
            <person name="Kuo A."/>
            <person name="Nagy L.G."/>
            <person name="Floudas D."/>
            <person name="Copeland A."/>
            <person name="Barry K.W."/>
            <person name="Cichocki N."/>
            <person name="Veneault-Fourrey C."/>
            <person name="LaButti K."/>
            <person name="Lindquist E.A."/>
            <person name="Lipzen A."/>
            <person name="Lundell T."/>
            <person name="Morin E."/>
            <person name="Murat C."/>
            <person name="Riley R."/>
            <person name="Ohm R."/>
            <person name="Sun H."/>
            <person name="Tunlid A."/>
            <person name="Henrissat B."/>
            <person name="Grigoriev I.V."/>
            <person name="Hibbett D.S."/>
            <person name="Martin F."/>
        </authorList>
    </citation>
    <scope>NUCLEOTIDE SEQUENCE [LARGE SCALE GENOMIC DNA]</scope>
    <source>
        <strain evidence="3">Foug A</strain>
    </source>
</reference>
<organism evidence="2 3">
    <name type="scientific">Scleroderma citrinum Foug A</name>
    <dbReference type="NCBI Taxonomy" id="1036808"/>
    <lineage>
        <taxon>Eukaryota</taxon>
        <taxon>Fungi</taxon>
        <taxon>Dikarya</taxon>
        <taxon>Basidiomycota</taxon>
        <taxon>Agaricomycotina</taxon>
        <taxon>Agaricomycetes</taxon>
        <taxon>Agaricomycetidae</taxon>
        <taxon>Boletales</taxon>
        <taxon>Sclerodermatineae</taxon>
        <taxon>Sclerodermataceae</taxon>
        <taxon>Scleroderma</taxon>
    </lineage>
</organism>
<keyword evidence="3" id="KW-1185">Reference proteome</keyword>
<dbReference type="OrthoDB" id="5987198at2759"/>
<reference evidence="2 3" key="1">
    <citation type="submission" date="2014-04" db="EMBL/GenBank/DDBJ databases">
        <authorList>
            <consortium name="DOE Joint Genome Institute"/>
            <person name="Kuo A."/>
            <person name="Kohler A."/>
            <person name="Nagy L.G."/>
            <person name="Floudas D."/>
            <person name="Copeland A."/>
            <person name="Barry K.W."/>
            <person name="Cichocki N."/>
            <person name="Veneault-Fourrey C."/>
            <person name="LaButti K."/>
            <person name="Lindquist E.A."/>
            <person name="Lipzen A."/>
            <person name="Lundell T."/>
            <person name="Morin E."/>
            <person name="Murat C."/>
            <person name="Sun H."/>
            <person name="Tunlid A."/>
            <person name="Henrissat B."/>
            <person name="Grigoriev I.V."/>
            <person name="Hibbett D.S."/>
            <person name="Martin F."/>
            <person name="Nordberg H.P."/>
            <person name="Cantor M.N."/>
            <person name="Hua S.X."/>
        </authorList>
    </citation>
    <scope>NUCLEOTIDE SEQUENCE [LARGE SCALE GENOMIC DNA]</scope>
    <source>
        <strain evidence="2 3">Foug A</strain>
    </source>
</reference>
<dbReference type="STRING" id="1036808.A0A0C2ZEK8"/>
<dbReference type="GO" id="GO:0004672">
    <property type="term" value="F:protein kinase activity"/>
    <property type="evidence" value="ECO:0007669"/>
    <property type="project" value="InterPro"/>
</dbReference>
<dbReference type="HOGENOM" id="CLU_044121_2_1_1"/>
<dbReference type="PANTHER" id="PTHR44167">
    <property type="entry name" value="OVARIAN-SPECIFIC SERINE/THREONINE-PROTEIN KINASE LOK-RELATED"/>
    <property type="match status" value="1"/>
</dbReference>
<feature type="domain" description="Protein kinase" evidence="1">
    <location>
        <begin position="1"/>
        <end position="389"/>
    </location>
</feature>
<evidence type="ECO:0000313" key="3">
    <source>
        <dbReference type="Proteomes" id="UP000053989"/>
    </source>
</evidence>
<protein>
    <recommendedName>
        <fullName evidence="1">Protein kinase domain-containing protein</fullName>
    </recommendedName>
</protein>